<dbReference type="Gene3D" id="3.40.50.300">
    <property type="entry name" value="P-loop containing nucleotide triphosphate hydrolases"/>
    <property type="match status" value="1"/>
</dbReference>
<comment type="caution">
    <text evidence="2">The sequence shown here is derived from an EMBL/GenBank/DDBJ whole genome shotgun (WGS) entry which is preliminary data.</text>
</comment>
<gene>
    <name evidence="2" type="ORF">Acor_66680</name>
</gene>
<dbReference type="Pfam" id="PF09848">
    <property type="entry name" value="SLFN-g3_helicase"/>
    <property type="match status" value="1"/>
</dbReference>
<keyword evidence="2" id="KW-0547">Nucleotide-binding</keyword>
<reference evidence="2 3" key="1">
    <citation type="submission" date="2019-10" db="EMBL/GenBank/DDBJ databases">
        <title>Whole genome shotgun sequence of Acrocarpospora corrugata NBRC 13972.</title>
        <authorList>
            <person name="Ichikawa N."/>
            <person name="Kimura A."/>
            <person name="Kitahashi Y."/>
            <person name="Komaki H."/>
            <person name="Oguchi A."/>
        </authorList>
    </citation>
    <scope>NUCLEOTIDE SEQUENCE [LARGE SCALE GENOMIC DNA]</scope>
    <source>
        <strain evidence="2 3">NBRC 13972</strain>
    </source>
</reference>
<keyword evidence="2" id="KW-0067">ATP-binding</keyword>
<dbReference type="CDD" id="cd00009">
    <property type="entry name" value="AAA"/>
    <property type="match status" value="1"/>
</dbReference>
<dbReference type="InterPro" id="IPR018647">
    <property type="entry name" value="SLFN_3-like_DNA/RNA_helicase"/>
</dbReference>
<dbReference type="SUPFAM" id="SSF52540">
    <property type="entry name" value="P-loop containing nucleoside triphosphate hydrolases"/>
    <property type="match status" value="1"/>
</dbReference>
<organism evidence="2 3">
    <name type="scientific">Acrocarpospora corrugata</name>
    <dbReference type="NCBI Taxonomy" id="35763"/>
    <lineage>
        <taxon>Bacteria</taxon>
        <taxon>Bacillati</taxon>
        <taxon>Actinomycetota</taxon>
        <taxon>Actinomycetes</taxon>
        <taxon>Streptosporangiales</taxon>
        <taxon>Streptosporangiaceae</taxon>
        <taxon>Acrocarpospora</taxon>
    </lineage>
</organism>
<dbReference type="GO" id="GO:0005524">
    <property type="term" value="F:ATP binding"/>
    <property type="evidence" value="ECO:0007669"/>
    <property type="project" value="UniProtKB-KW"/>
</dbReference>
<dbReference type="InterPro" id="IPR027417">
    <property type="entry name" value="P-loop_NTPase"/>
</dbReference>
<dbReference type="SMART" id="SM00382">
    <property type="entry name" value="AAA"/>
    <property type="match status" value="1"/>
</dbReference>
<evidence type="ECO:0000313" key="3">
    <source>
        <dbReference type="Proteomes" id="UP000334990"/>
    </source>
</evidence>
<keyword evidence="3" id="KW-1185">Reference proteome</keyword>
<feature type="domain" description="AAA+ ATPase" evidence="1">
    <location>
        <begin position="244"/>
        <end position="372"/>
    </location>
</feature>
<dbReference type="AlphaFoldDB" id="A0A5M3W8N8"/>
<dbReference type="EMBL" id="BLAD01000084">
    <property type="protein sequence ID" value="GES04600.1"/>
    <property type="molecule type" value="Genomic_DNA"/>
</dbReference>
<protein>
    <submittedName>
        <fullName evidence="2">ATP-binding protein</fullName>
    </submittedName>
</protein>
<dbReference type="InterPro" id="IPR003593">
    <property type="entry name" value="AAA+_ATPase"/>
</dbReference>
<dbReference type="Proteomes" id="UP000334990">
    <property type="component" value="Unassembled WGS sequence"/>
</dbReference>
<accession>A0A5M3W8N8</accession>
<proteinExistence type="predicted"/>
<evidence type="ECO:0000259" key="1">
    <source>
        <dbReference type="SMART" id="SM00382"/>
    </source>
</evidence>
<evidence type="ECO:0000313" key="2">
    <source>
        <dbReference type="EMBL" id="GES04600.1"/>
    </source>
</evidence>
<name>A0A5M3W8N8_9ACTN</name>
<sequence length="613" mass="67728">MENTLLKKLAENVKRQRGQAVRTAEKKAWLHSLSEFVRVLDDAGLGAVEVLVEFPMPHCKLSSADVVLAGVHPVTRADAYVVVELKQWGSATAVDADADLFEVPGLPPKSHPAEQVLKYRNQIANNFGALDGHPEAVKAVVYLHNATHTTVGDLLLGAAVEGVPLFTSSERGGLIEYLRRNLADEPGHLSADRLLQSPIRPNQHFLRKAADVIRGVGQFDLLDQQLDAYNLVNARTRLASQANTKRVVIIVGGPGSGKSAIALSLVREHIRQNNRVAYATGSRTVTKTLRQHVARKDAQFEGFFRYFMEFANSKHNGLDLLIADEAHRVRKNSSDRFRAEWRSNDPQIKSIINAAHVPVFLLDEHQVVKPDEVGTVAAIIAQAQALDVAYDVIRLDGQWRCGGSAVYDQWVLDLLGLGPSDGEWNGGIDPEKWPGDPNFDVVLANSPEDMEEFLRAKLSDGLSARMTAGFCWPWSDPNPDKTLIPDVILGTWARPWNAKTTRDRIGSAPSSHYWATADGGFEQIGCVYTAQGLEFDWVGVIIGPDLVARAGKFVPRREYSRDKDLIPARVTYEQFGRHVRNVYKVLLTRGLRGVVIYAADPETREFLAALINA</sequence>
<dbReference type="RefSeq" id="WP_218034622.1">
    <property type="nucleotide sequence ID" value="NZ_BAAABN010000076.1"/>
</dbReference>